<evidence type="ECO:0000313" key="5">
    <source>
        <dbReference type="Proteomes" id="UP001597545"/>
    </source>
</evidence>
<feature type="domain" description="FecR protein" evidence="2">
    <location>
        <begin position="118"/>
        <end position="209"/>
    </location>
</feature>
<evidence type="ECO:0000313" key="4">
    <source>
        <dbReference type="EMBL" id="MFD2546906.1"/>
    </source>
</evidence>
<keyword evidence="1" id="KW-1133">Transmembrane helix</keyword>
<gene>
    <name evidence="4" type="ORF">ACFSR5_04505</name>
</gene>
<keyword evidence="1" id="KW-0812">Transmembrane</keyword>
<dbReference type="InterPro" id="IPR006860">
    <property type="entry name" value="FecR"/>
</dbReference>
<evidence type="ECO:0000259" key="3">
    <source>
        <dbReference type="Pfam" id="PF16344"/>
    </source>
</evidence>
<feature type="transmembrane region" description="Helical" evidence="1">
    <location>
        <begin position="87"/>
        <end position="107"/>
    </location>
</feature>
<organism evidence="4 5">
    <name type="scientific">Sphingobacterium suaedae</name>
    <dbReference type="NCBI Taxonomy" id="1686402"/>
    <lineage>
        <taxon>Bacteria</taxon>
        <taxon>Pseudomonadati</taxon>
        <taxon>Bacteroidota</taxon>
        <taxon>Sphingobacteriia</taxon>
        <taxon>Sphingobacteriales</taxon>
        <taxon>Sphingobacteriaceae</taxon>
        <taxon>Sphingobacterium</taxon>
    </lineage>
</organism>
<evidence type="ECO:0000259" key="2">
    <source>
        <dbReference type="Pfam" id="PF04773"/>
    </source>
</evidence>
<comment type="caution">
    <text evidence="4">The sequence shown here is derived from an EMBL/GenBank/DDBJ whole genome shotgun (WGS) entry which is preliminary data.</text>
</comment>
<dbReference type="PANTHER" id="PTHR30273">
    <property type="entry name" value="PERIPLASMIC SIGNAL SENSOR AND SIGMA FACTOR ACTIVATOR FECR-RELATED"/>
    <property type="match status" value="1"/>
</dbReference>
<dbReference type="InterPro" id="IPR012373">
    <property type="entry name" value="Ferrdict_sens_TM"/>
</dbReference>
<dbReference type="RefSeq" id="WP_380901150.1">
    <property type="nucleotide sequence ID" value="NZ_JBHUEG010000007.1"/>
</dbReference>
<keyword evidence="1" id="KW-0472">Membrane</keyword>
<dbReference type="Gene3D" id="3.55.50.30">
    <property type="match status" value="1"/>
</dbReference>
<keyword evidence="5" id="KW-1185">Reference proteome</keyword>
<dbReference type="PIRSF" id="PIRSF018266">
    <property type="entry name" value="FecR"/>
    <property type="match status" value="1"/>
</dbReference>
<dbReference type="EMBL" id="JBHULR010000003">
    <property type="protein sequence ID" value="MFD2546906.1"/>
    <property type="molecule type" value="Genomic_DNA"/>
</dbReference>
<sequence>MKRDWIIRYVQGELSPEESAQVERWIQQKTEYKKKYLEMKKLWEMSSVLKETPDVDVDRAWETFVDKREERLKKKMGPVRSLRQKKILWINAAVSAGILGLLSIWFFKFDASKNVFLKTGEQTQQAQLPDGSSVALNRHTHLKYRKGVFDENRRVLLQQGEAFFNVKRDESRPFIIKSGNTQITVLGTSFHVRRAESLTEVIVASGAVRVSYADKQLILKPHQMVTISDTSKHIVAIDTVRDQLYRYYIHQEFIFDHTPLVRVFATLGKAYDVKFKIDNPETAKLPLTATFEQQSLSDMLKVIVRTFDLSVEKRGNTYHIK</sequence>
<protein>
    <submittedName>
        <fullName evidence="4">FecR domain-containing protein</fullName>
    </submittedName>
</protein>
<dbReference type="InterPro" id="IPR032508">
    <property type="entry name" value="FecR_C"/>
</dbReference>
<feature type="domain" description="Protein FecR C-terminal" evidence="3">
    <location>
        <begin position="252"/>
        <end position="320"/>
    </location>
</feature>
<dbReference type="Proteomes" id="UP001597545">
    <property type="component" value="Unassembled WGS sequence"/>
</dbReference>
<dbReference type="Pfam" id="PF16344">
    <property type="entry name" value="FecR_C"/>
    <property type="match status" value="1"/>
</dbReference>
<name>A0ABW5KHB5_9SPHI</name>
<evidence type="ECO:0000256" key="1">
    <source>
        <dbReference type="SAM" id="Phobius"/>
    </source>
</evidence>
<proteinExistence type="predicted"/>
<reference evidence="5" key="1">
    <citation type="journal article" date="2019" name="Int. J. Syst. Evol. Microbiol.">
        <title>The Global Catalogue of Microorganisms (GCM) 10K type strain sequencing project: providing services to taxonomists for standard genome sequencing and annotation.</title>
        <authorList>
            <consortium name="The Broad Institute Genomics Platform"/>
            <consortium name="The Broad Institute Genome Sequencing Center for Infectious Disease"/>
            <person name="Wu L."/>
            <person name="Ma J."/>
        </authorList>
    </citation>
    <scope>NUCLEOTIDE SEQUENCE [LARGE SCALE GENOMIC DNA]</scope>
    <source>
        <strain evidence="5">KCTC 42662</strain>
    </source>
</reference>
<dbReference type="PANTHER" id="PTHR30273:SF2">
    <property type="entry name" value="PROTEIN FECR"/>
    <property type="match status" value="1"/>
</dbReference>
<accession>A0ABW5KHB5</accession>
<dbReference type="Gene3D" id="2.60.120.1440">
    <property type="match status" value="1"/>
</dbReference>
<dbReference type="Pfam" id="PF04773">
    <property type="entry name" value="FecR"/>
    <property type="match status" value="1"/>
</dbReference>